<dbReference type="GO" id="GO:0006487">
    <property type="term" value="P:protein N-linked glycosylation"/>
    <property type="evidence" value="ECO:0007669"/>
    <property type="project" value="TreeGrafter"/>
</dbReference>
<evidence type="ECO:0000313" key="6">
    <source>
        <dbReference type="Proteomes" id="UP001213681"/>
    </source>
</evidence>
<dbReference type="EMBL" id="JAPVEA010000008">
    <property type="protein sequence ID" value="KAJ5440211.1"/>
    <property type="molecule type" value="Genomic_DNA"/>
</dbReference>
<feature type="compositionally biased region" description="Polar residues" evidence="4">
    <location>
        <begin position="1"/>
        <end position="10"/>
    </location>
</feature>
<keyword evidence="3" id="KW-0808">Transferase</keyword>
<dbReference type="PANTHER" id="PTHR31306:SF3">
    <property type="entry name" value="NUCLEOTIDE-DIPHOSPHO-SUGAR TRANSFERASE DOMAIN-CONTAINING PROTEIN"/>
    <property type="match status" value="1"/>
</dbReference>
<comment type="similarity">
    <text evidence="1">Belongs to the glycosyltransferase 34 family.</text>
</comment>
<accession>A0AAD6C2H3</accession>
<dbReference type="GeneID" id="81604834"/>
<evidence type="ECO:0008006" key="7">
    <source>
        <dbReference type="Google" id="ProtNLM"/>
    </source>
</evidence>
<dbReference type="Pfam" id="PF05637">
    <property type="entry name" value="Glyco_transf_34"/>
    <property type="match status" value="1"/>
</dbReference>
<dbReference type="InterPro" id="IPR029044">
    <property type="entry name" value="Nucleotide-diphossugar_trans"/>
</dbReference>
<keyword evidence="2" id="KW-0328">Glycosyltransferase</keyword>
<name>A0AAD6C2H3_9EURO</name>
<dbReference type="GO" id="GO:0016757">
    <property type="term" value="F:glycosyltransferase activity"/>
    <property type="evidence" value="ECO:0007669"/>
    <property type="project" value="UniProtKB-KW"/>
</dbReference>
<reference evidence="5" key="1">
    <citation type="submission" date="2022-12" db="EMBL/GenBank/DDBJ databases">
        <authorList>
            <person name="Petersen C."/>
        </authorList>
    </citation>
    <scope>NUCLEOTIDE SEQUENCE</scope>
    <source>
        <strain evidence="5">IBT 16125</strain>
    </source>
</reference>
<organism evidence="5 6">
    <name type="scientific">Penicillium daleae</name>
    <dbReference type="NCBI Taxonomy" id="63821"/>
    <lineage>
        <taxon>Eukaryota</taxon>
        <taxon>Fungi</taxon>
        <taxon>Dikarya</taxon>
        <taxon>Ascomycota</taxon>
        <taxon>Pezizomycotina</taxon>
        <taxon>Eurotiomycetes</taxon>
        <taxon>Eurotiomycetidae</taxon>
        <taxon>Eurotiales</taxon>
        <taxon>Aspergillaceae</taxon>
        <taxon>Penicillium</taxon>
    </lineage>
</organism>
<dbReference type="GO" id="GO:0000139">
    <property type="term" value="C:Golgi membrane"/>
    <property type="evidence" value="ECO:0007669"/>
    <property type="project" value="TreeGrafter"/>
</dbReference>
<comment type="caution">
    <text evidence="5">The sequence shown here is derived from an EMBL/GenBank/DDBJ whole genome shotgun (WGS) entry which is preliminary data.</text>
</comment>
<evidence type="ECO:0000256" key="1">
    <source>
        <dbReference type="ARBA" id="ARBA00005664"/>
    </source>
</evidence>
<dbReference type="RefSeq" id="XP_056763440.1">
    <property type="nucleotide sequence ID" value="XM_056914591.1"/>
</dbReference>
<protein>
    <recommendedName>
        <fullName evidence="7">Nucleotide-diphospho-sugar transferase domain-containing protein</fullName>
    </recommendedName>
</protein>
<feature type="compositionally biased region" description="Polar residues" evidence="4">
    <location>
        <begin position="21"/>
        <end position="41"/>
    </location>
</feature>
<reference evidence="5" key="2">
    <citation type="journal article" date="2023" name="IMA Fungus">
        <title>Comparative genomic study of the Penicillium genus elucidates a diverse pangenome and 15 lateral gene transfer events.</title>
        <authorList>
            <person name="Petersen C."/>
            <person name="Sorensen T."/>
            <person name="Nielsen M.R."/>
            <person name="Sondergaard T.E."/>
            <person name="Sorensen J.L."/>
            <person name="Fitzpatrick D.A."/>
            <person name="Frisvad J.C."/>
            <person name="Nielsen K.L."/>
        </authorList>
    </citation>
    <scope>NUCLEOTIDE SEQUENCE</scope>
    <source>
        <strain evidence="5">IBT 16125</strain>
    </source>
</reference>
<proteinExistence type="inferred from homology"/>
<dbReference type="InterPro" id="IPR008630">
    <property type="entry name" value="Glyco_trans_34"/>
</dbReference>
<sequence>MSGIASTTSADDLDSPHGDHSQTSNFSKPTTKYPSSSQSSKTEYDLPPGILGLIQPHITSVTAQKFTSHKGKVYELPKKAPKFTKPLGNKILILDVESRNISGPGGLLDDGTPTTDDLQGLTLGRLNHYLFAKLHGYDYQIAQLPDDPSLHGTWNKVPAMLQAIKQYEYVFFLDGDAIIMHPHLPLEWLLNYWDISGNATIALAEDPKKFLNGKGLYPNLNTGVIIAHYTPGSDEFFDAWMTCPDETRYAGCGVWKLKHTHEQAVINEYLRYDYREEIQILSCTEANRYPNDDDECSGEFISHFWPFKEMITGAVKEAMAQYFWPPLQQTISHDRENVIKAFSVNGLGVEQAKPENKSEAGELHTN</sequence>
<evidence type="ECO:0000256" key="4">
    <source>
        <dbReference type="SAM" id="MobiDB-lite"/>
    </source>
</evidence>
<evidence type="ECO:0000256" key="2">
    <source>
        <dbReference type="ARBA" id="ARBA00022676"/>
    </source>
</evidence>
<keyword evidence="6" id="KW-1185">Reference proteome</keyword>
<dbReference type="SUPFAM" id="SSF53448">
    <property type="entry name" value="Nucleotide-diphospho-sugar transferases"/>
    <property type="match status" value="1"/>
</dbReference>
<evidence type="ECO:0000256" key="3">
    <source>
        <dbReference type="ARBA" id="ARBA00022679"/>
    </source>
</evidence>
<gene>
    <name evidence="5" type="ORF">N7458_011209</name>
</gene>
<feature type="region of interest" description="Disordered" evidence="4">
    <location>
        <begin position="1"/>
        <end position="46"/>
    </location>
</feature>
<evidence type="ECO:0000313" key="5">
    <source>
        <dbReference type="EMBL" id="KAJ5440211.1"/>
    </source>
</evidence>
<dbReference type="Proteomes" id="UP001213681">
    <property type="component" value="Unassembled WGS sequence"/>
</dbReference>
<dbReference type="PANTHER" id="PTHR31306">
    <property type="entry name" value="ALPHA-1,6-MANNOSYLTRANSFERASE MNN11-RELATED"/>
    <property type="match status" value="1"/>
</dbReference>
<dbReference type="Gene3D" id="3.90.550.10">
    <property type="entry name" value="Spore Coat Polysaccharide Biosynthesis Protein SpsA, Chain A"/>
    <property type="match status" value="1"/>
</dbReference>
<dbReference type="AlphaFoldDB" id="A0AAD6C2H3"/>